<evidence type="ECO:0000313" key="2">
    <source>
        <dbReference type="Proteomes" id="UP000198990"/>
    </source>
</evidence>
<dbReference type="STRING" id="228957.SAMN04488008_103535"/>
<organism evidence="1 2">
    <name type="scientific">Maribacter orientalis</name>
    <dbReference type="NCBI Taxonomy" id="228957"/>
    <lineage>
        <taxon>Bacteria</taxon>
        <taxon>Pseudomonadati</taxon>
        <taxon>Bacteroidota</taxon>
        <taxon>Flavobacteriia</taxon>
        <taxon>Flavobacteriales</taxon>
        <taxon>Flavobacteriaceae</taxon>
        <taxon>Maribacter</taxon>
    </lineage>
</organism>
<reference evidence="2" key="1">
    <citation type="submission" date="2016-10" db="EMBL/GenBank/DDBJ databases">
        <authorList>
            <person name="Varghese N."/>
            <person name="Submissions S."/>
        </authorList>
    </citation>
    <scope>NUCLEOTIDE SEQUENCE [LARGE SCALE GENOMIC DNA]</scope>
    <source>
        <strain evidence="2">DSM 16471</strain>
    </source>
</reference>
<dbReference type="AlphaFoldDB" id="A0A1H7PT41"/>
<protein>
    <submittedName>
        <fullName evidence="1">Uncharacterized protein</fullName>
    </submittedName>
</protein>
<gene>
    <name evidence="1" type="ORF">SAMN04488008_103535</name>
</gene>
<proteinExistence type="predicted"/>
<keyword evidence="2" id="KW-1185">Reference proteome</keyword>
<sequence>MNFIGVKSVKITSIGPLRLSKGEFREKWLKKIQKFGEKNIKTNYQNGFISANSVQLNAKATN</sequence>
<name>A0A1H7PT41_9FLAO</name>
<evidence type="ECO:0000313" key="1">
    <source>
        <dbReference type="EMBL" id="SEL39061.1"/>
    </source>
</evidence>
<dbReference type="Proteomes" id="UP000198990">
    <property type="component" value="Unassembled WGS sequence"/>
</dbReference>
<dbReference type="EMBL" id="FNZN01000003">
    <property type="protein sequence ID" value="SEL39061.1"/>
    <property type="molecule type" value="Genomic_DNA"/>
</dbReference>
<accession>A0A1H7PT41</accession>